<dbReference type="PANTHER" id="PTHR28180:SF2">
    <property type="entry name" value="PEROXISOMAL PROTEIN 2"/>
    <property type="match status" value="1"/>
</dbReference>
<gene>
    <name evidence="1" type="ORF">FA15DRAFT_668140</name>
</gene>
<dbReference type="InterPro" id="IPR052999">
    <property type="entry name" value="PTS1_Protein"/>
</dbReference>
<evidence type="ECO:0008006" key="3">
    <source>
        <dbReference type="Google" id="ProtNLM"/>
    </source>
</evidence>
<proteinExistence type="predicted"/>
<keyword evidence="2" id="KW-1185">Reference proteome</keyword>
<dbReference type="OrthoDB" id="5537330at2759"/>
<dbReference type="Proteomes" id="UP000307440">
    <property type="component" value="Unassembled WGS sequence"/>
</dbReference>
<reference evidence="1 2" key="1">
    <citation type="journal article" date="2019" name="Nat. Ecol. Evol.">
        <title>Megaphylogeny resolves global patterns of mushroom evolution.</title>
        <authorList>
            <person name="Varga T."/>
            <person name="Krizsan K."/>
            <person name="Foldi C."/>
            <person name="Dima B."/>
            <person name="Sanchez-Garcia M."/>
            <person name="Sanchez-Ramirez S."/>
            <person name="Szollosi G.J."/>
            <person name="Szarkandi J.G."/>
            <person name="Papp V."/>
            <person name="Albert L."/>
            <person name="Andreopoulos W."/>
            <person name="Angelini C."/>
            <person name="Antonin V."/>
            <person name="Barry K.W."/>
            <person name="Bougher N.L."/>
            <person name="Buchanan P."/>
            <person name="Buyck B."/>
            <person name="Bense V."/>
            <person name="Catcheside P."/>
            <person name="Chovatia M."/>
            <person name="Cooper J."/>
            <person name="Damon W."/>
            <person name="Desjardin D."/>
            <person name="Finy P."/>
            <person name="Geml J."/>
            <person name="Haridas S."/>
            <person name="Hughes K."/>
            <person name="Justo A."/>
            <person name="Karasinski D."/>
            <person name="Kautmanova I."/>
            <person name="Kiss B."/>
            <person name="Kocsube S."/>
            <person name="Kotiranta H."/>
            <person name="LaButti K.M."/>
            <person name="Lechner B.E."/>
            <person name="Liimatainen K."/>
            <person name="Lipzen A."/>
            <person name="Lukacs Z."/>
            <person name="Mihaltcheva S."/>
            <person name="Morgado L.N."/>
            <person name="Niskanen T."/>
            <person name="Noordeloos M.E."/>
            <person name="Ohm R.A."/>
            <person name="Ortiz-Santana B."/>
            <person name="Ovrebo C."/>
            <person name="Racz N."/>
            <person name="Riley R."/>
            <person name="Savchenko A."/>
            <person name="Shiryaev A."/>
            <person name="Soop K."/>
            <person name="Spirin V."/>
            <person name="Szebenyi C."/>
            <person name="Tomsovsky M."/>
            <person name="Tulloss R.E."/>
            <person name="Uehling J."/>
            <person name="Grigoriev I.V."/>
            <person name="Vagvolgyi C."/>
            <person name="Papp T."/>
            <person name="Martin F.M."/>
            <person name="Miettinen O."/>
            <person name="Hibbett D.S."/>
            <person name="Nagy L.G."/>
        </authorList>
    </citation>
    <scope>NUCLEOTIDE SEQUENCE [LARGE SCALE GENOMIC DNA]</scope>
    <source>
        <strain evidence="1 2">CBS 121175</strain>
    </source>
</reference>
<dbReference type="EMBL" id="ML210182">
    <property type="protein sequence ID" value="TFK25812.1"/>
    <property type="molecule type" value="Genomic_DNA"/>
</dbReference>
<organism evidence="1 2">
    <name type="scientific">Coprinopsis marcescibilis</name>
    <name type="common">Agaric fungus</name>
    <name type="synonym">Psathyrella marcescibilis</name>
    <dbReference type="NCBI Taxonomy" id="230819"/>
    <lineage>
        <taxon>Eukaryota</taxon>
        <taxon>Fungi</taxon>
        <taxon>Dikarya</taxon>
        <taxon>Basidiomycota</taxon>
        <taxon>Agaricomycotina</taxon>
        <taxon>Agaricomycetes</taxon>
        <taxon>Agaricomycetidae</taxon>
        <taxon>Agaricales</taxon>
        <taxon>Agaricineae</taxon>
        <taxon>Psathyrellaceae</taxon>
        <taxon>Coprinopsis</taxon>
    </lineage>
</organism>
<name>A0A5C3KZG3_COPMA</name>
<evidence type="ECO:0000313" key="2">
    <source>
        <dbReference type="Proteomes" id="UP000307440"/>
    </source>
</evidence>
<dbReference type="Gene3D" id="1.20.1290.10">
    <property type="entry name" value="AhpD-like"/>
    <property type="match status" value="1"/>
</dbReference>
<dbReference type="PANTHER" id="PTHR28180">
    <property type="entry name" value="CONSERVED MITOCHONDRIAL PROTEIN-RELATED"/>
    <property type="match status" value="1"/>
</dbReference>
<dbReference type="SUPFAM" id="SSF69118">
    <property type="entry name" value="AhpD-like"/>
    <property type="match status" value="1"/>
</dbReference>
<dbReference type="AlphaFoldDB" id="A0A5C3KZG3"/>
<evidence type="ECO:0000313" key="1">
    <source>
        <dbReference type="EMBL" id="TFK25812.1"/>
    </source>
</evidence>
<accession>A0A5C3KZG3</accession>
<sequence>MATVATSVFLNQLRSLYPTRTVTPGSSSALSTPWYIIAAVSFSASNKPEAVPRVFEHVMQQFSLDPGSPASNVEEQRLLARKLREALFKSGLISGYPKAINSLRALHEVMPDELKETEILRDVNTSLSEYQKKGTVLWDSVYGETADSVQELLNSIYPDMGWFSKTIGYGLTYSPRPDILSQLETSFTLVAALIAGDTPQQIAWHLKGAHRCGATPDEVQAARNIAVEVAKQSGVQWKNPIPEIEL</sequence>
<dbReference type="STRING" id="230819.A0A5C3KZG3"/>
<protein>
    <recommendedName>
        <fullName evidence="3">Carboxymuconolactone decarboxylase-like domain-containing protein</fullName>
    </recommendedName>
</protein>
<dbReference type="InterPro" id="IPR029032">
    <property type="entry name" value="AhpD-like"/>
</dbReference>